<dbReference type="Gene3D" id="2.115.10.10">
    <property type="entry name" value="Tachylectin 2"/>
    <property type="match status" value="1"/>
</dbReference>
<evidence type="ECO:0008006" key="3">
    <source>
        <dbReference type="Google" id="ProtNLM"/>
    </source>
</evidence>
<organism evidence="1 2">
    <name type="scientific">Streptomyces cavourensis</name>
    <dbReference type="NCBI Taxonomy" id="67258"/>
    <lineage>
        <taxon>Bacteria</taxon>
        <taxon>Bacillati</taxon>
        <taxon>Actinomycetota</taxon>
        <taxon>Actinomycetes</taxon>
        <taxon>Kitasatosporales</taxon>
        <taxon>Streptomycetaceae</taxon>
        <taxon>Streptomyces</taxon>
    </lineage>
</organism>
<gene>
    <name evidence="1" type="ORF">NLU04_29850</name>
</gene>
<sequence>MLIGDGGWSGYEIMAPGDTTGNGHVDLLARRTATGEFYLHTGTGPQGEGLASGDRTQIGTGWTTTAHPLVTSVPDVLGDGKRSVWAANSAGSLLFYPNIQGGGNAVGSGLTGFHALN</sequence>
<evidence type="ECO:0000313" key="1">
    <source>
        <dbReference type="EMBL" id="UTR82374.1"/>
    </source>
</evidence>
<evidence type="ECO:0000313" key="2">
    <source>
        <dbReference type="Proteomes" id="UP001058236"/>
    </source>
</evidence>
<name>A0ABY5FFP0_9ACTN</name>
<dbReference type="SUPFAM" id="SSF69318">
    <property type="entry name" value="Integrin alpha N-terminal domain"/>
    <property type="match status" value="1"/>
</dbReference>
<reference evidence="1" key="1">
    <citation type="submission" date="2022-07" db="EMBL/GenBank/DDBJ databases">
        <title>Genomic of Streptomyces cavourensis F2.</title>
        <authorList>
            <person name="Hu S."/>
            <person name="Liang W."/>
        </authorList>
    </citation>
    <scope>NUCLEOTIDE SEQUENCE</scope>
    <source>
        <strain evidence="1">F2</strain>
    </source>
</reference>
<protein>
    <recommendedName>
        <fullName evidence="3">FG-GAP repeat protein</fullName>
    </recommendedName>
</protein>
<keyword evidence="2" id="KW-1185">Reference proteome</keyword>
<proteinExistence type="predicted"/>
<dbReference type="InterPro" id="IPR028994">
    <property type="entry name" value="Integrin_alpha_N"/>
</dbReference>
<dbReference type="Proteomes" id="UP001058236">
    <property type="component" value="Chromosome"/>
</dbReference>
<dbReference type="EMBL" id="CP101397">
    <property type="protein sequence ID" value="UTR82374.1"/>
    <property type="molecule type" value="Genomic_DNA"/>
</dbReference>
<dbReference type="RefSeq" id="WP_255239852.1">
    <property type="nucleotide sequence ID" value="NZ_CP101397.1"/>
</dbReference>
<accession>A0ABY5FFP0</accession>